<organism evidence="8 9">
    <name type="scientific">Micropruina glycogenica</name>
    <dbReference type="NCBI Taxonomy" id="75385"/>
    <lineage>
        <taxon>Bacteria</taxon>
        <taxon>Bacillati</taxon>
        <taxon>Actinomycetota</taxon>
        <taxon>Actinomycetes</taxon>
        <taxon>Propionibacteriales</taxon>
        <taxon>Nocardioidaceae</taxon>
        <taxon>Micropruina</taxon>
    </lineage>
</organism>
<evidence type="ECO:0000256" key="4">
    <source>
        <dbReference type="ARBA" id="ARBA00023136"/>
    </source>
</evidence>
<feature type="transmembrane region" description="Helical" evidence="5">
    <location>
        <begin position="362"/>
        <end position="383"/>
    </location>
</feature>
<feature type="transmembrane region" description="Helical" evidence="5">
    <location>
        <begin position="299"/>
        <end position="321"/>
    </location>
</feature>
<keyword evidence="5" id="KW-0813">Transport</keyword>
<feature type="transmembrane region" description="Helical" evidence="5">
    <location>
        <begin position="404"/>
        <end position="437"/>
    </location>
</feature>
<keyword evidence="8" id="KW-0560">Oxidoreductase</keyword>
<dbReference type="AlphaFoldDB" id="A0A2N9JB69"/>
<feature type="domain" description="NADH:quinone oxidoreductase/Mrp antiporter transmembrane" evidence="7">
    <location>
        <begin position="152"/>
        <end position="453"/>
    </location>
</feature>
<keyword evidence="5" id="KW-1278">Translocase</keyword>
<sequence length="517" mass="54040">MMTTVVFEWRALAPVLLVLIAAVLGILVEAVVPVVHRFFAQVFLVVASIVASAAMLVANWRAGIGGPVAMGSMMLDRPTYFMWGALLVFGLLAILVFAEREVNGGVSTFAASAATVPGSRAEAEASAARLEHTEVFPLALFALGGMMVFPAASDLITMFVALEVFSLPLYLMCGMARRRRLLSQEAALKYFLLGAFSSAFFLFGVALLYGYAGSFDFSAIAAAVQNPTMGSGILIAGMALLGVGLLFKVGVVPFQSWVPDVYMGAPTPVTGFMAICTKLAAVGATLRVFYVALGGERWTWQPLLAVLVVATMVVGAVWGLTQTDIKRTLAYSSIAHAGFIMTAVVGATAGTATSPLDSLSSALFYLVVYGLASIGAFAVITLVRNNSGEANAIASWSGLGRTSPLLAGIFALFMLSFTGIPLTAGFIGKWAVFAAAWRGGYDWLVIVAVLLSLVAAVFYLRIVVVMFFGEPADGVVVGKASAFTWLPIAVSALGVAVLGVFPGPVLALATAAGTFIR</sequence>
<comment type="subunit">
    <text evidence="5">NDH-1 is composed of 14 different subunits. Subunits NuoA, H, J, K, L, M, N constitute the membrane sector of the complex.</text>
</comment>
<dbReference type="EC" id="7.1.1.-" evidence="5"/>
<dbReference type="Pfam" id="PF00361">
    <property type="entry name" value="Proton_antipo_M"/>
    <property type="match status" value="1"/>
</dbReference>
<gene>
    <name evidence="5 8" type="primary">nuoN</name>
    <name evidence="8" type="ORF">MPLG2_0355</name>
</gene>
<evidence type="ECO:0000256" key="6">
    <source>
        <dbReference type="RuleBase" id="RU000320"/>
    </source>
</evidence>
<keyword evidence="4 5" id="KW-0472">Membrane</keyword>
<dbReference type="GO" id="GO:0042773">
    <property type="term" value="P:ATP synthesis coupled electron transport"/>
    <property type="evidence" value="ECO:0007669"/>
    <property type="project" value="InterPro"/>
</dbReference>
<comment type="subcellular location">
    <subcellularLocation>
        <location evidence="5">Cell membrane</location>
        <topology evidence="5">Multi-pass membrane protein</topology>
    </subcellularLocation>
    <subcellularLocation>
        <location evidence="1">Endomembrane system</location>
        <topology evidence="1">Multi-pass membrane protein</topology>
    </subcellularLocation>
    <subcellularLocation>
        <location evidence="6">Membrane</location>
        <topology evidence="6">Multi-pass membrane protein</topology>
    </subcellularLocation>
</comment>
<feature type="transmembrane region" description="Helical" evidence="5">
    <location>
        <begin position="12"/>
        <end position="32"/>
    </location>
</feature>
<evidence type="ECO:0000313" key="9">
    <source>
        <dbReference type="Proteomes" id="UP000238164"/>
    </source>
</evidence>
<evidence type="ECO:0000256" key="1">
    <source>
        <dbReference type="ARBA" id="ARBA00004127"/>
    </source>
</evidence>
<keyword evidence="3 5" id="KW-1133">Transmembrane helix</keyword>
<keyword evidence="9" id="KW-1185">Reference proteome</keyword>
<evidence type="ECO:0000313" key="8">
    <source>
        <dbReference type="EMBL" id="SPD85391.1"/>
    </source>
</evidence>
<keyword evidence="5" id="KW-1003">Cell membrane</keyword>
<dbReference type="KEGG" id="mgg:MPLG2_0355"/>
<dbReference type="EMBL" id="LT985188">
    <property type="protein sequence ID" value="SPD85391.1"/>
    <property type="molecule type" value="Genomic_DNA"/>
</dbReference>
<dbReference type="NCBIfam" id="NF004441">
    <property type="entry name" value="PRK05777.1-4"/>
    <property type="match status" value="1"/>
</dbReference>
<evidence type="ECO:0000256" key="5">
    <source>
        <dbReference type="HAMAP-Rule" id="MF_00445"/>
    </source>
</evidence>
<evidence type="ECO:0000259" key="7">
    <source>
        <dbReference type="Pfam" id="PF00361"/>
    </source>
</evidence>
<dbReference type="NCBIfam" id="TIGR01770">
    <property type="entry name" value="NDH_I_N"/>
    <property type="match status" value="1"/>
</dbReference>
<evidence type="ECO:0000256" key="3">
    <source>
        <dbReference type="ARBA" id="ARBA00022989"/>
    </source>
</evidence>
<dbReference type="InterPro" id="IPR010096">
    <property type="entry name" value="NADH-Q_OxRdtase_suN/2"/>
</dbReference>
<name>A0A2N9JB69_9ACTN</name>
<feature type="transmembrane region" description="Helical" evidence="5">
    <location>
        <begin position="232"/>
        <end position="251"/>
    </location>
</feature>
<feature type="transmembrane region" description="Helical" evidence="5">
    <location>
        <begin position="272"/>
        <end position="293"/>
    </location>
</feature>
<evidence type="ECO:0000256" key="2">
    <source>
        <dbReference type="ARBA" id="ARBA00022692"/>
    </source>
</evidence>
<protein>
    <recommendedName>
        <fullName evidence="5">NADH-quinone oxidoreductase subunit N</fullName>
        <ecNumber evidence="5">7.1.1.-</ecNumber>
    </recommendedName>
    <alternativeName>
        <fullName evidence="5">NADH dehydrogenase I subunit N</fullName>
    </alternativeName>
    <alternativeName>
        <fullName evidence="5">NDH-1 subunit N</fullName>
    </alternativeName>
</protein>
<accession>A0A2N9JB69</accession>
<feature type="transmembrane region" description="Helical" evidence="5">
    <location>
        <begin position="328"/>
        <end position="350"/>
    </location>
</feature>
<comment type="catalytic activity">
    <reaction evidence="5">
        <text>a quinone + NADH + 5 H(+)(in) = a quinol + NAD(+) + 4 H(+)(out)</text>
        <dbReference type="Rhea" id="RHEA:57888"/>
        <dbReference type="ChEBI" id="CHEBI:15378"/>
        <dbReference type="ChEBI" id="CHEBI:24646"/>
        <dbReference type="ChEBI" id="CHEBI:57540"/>
        <dbReference type="ChEBI" id="CHEBI:57945"/>
        <dbReference type="ChEBI" id="CHEBI:132124"/>
    </reaction>
</comment>
<dbReference type="GO" id="GO:0012505">
    <property type="term" value="C:endomembrane system"/>
    <property type="evidence" value="ECO:0007669"/>
    <property type="project" value="UniProtKB-SubCell"/>
</dbReference>
<dbReference type="GO" id="GO:0050136">
    <property type="term" value="F:NADH dehydrogenase (quinone) (non-electrogenic) activity"/>
    <property type="evidence" value="ECO:0007669"/>
    <property type="project" value="UniProtKB-UniRule"/>
</dbReference>
<dbReference type="GO" id="GO:0008137">
    <property type="term" value="F:NADH dehydrogenase (ubiquinone) activity"/>
    <property type="evidence" value="ECO:0007669"/>
    <property type="project" value="InterPro"/>
</dbReference>
<feature type="transmembrane region" description="Helical" evidence="5">
    <location>
        <begin position="191"/>
        <end position="212"/>
    </location>
</feature>
<comment type="similarity">
    <text evidence="5">Belongs to the complex I subunit 2 family.</text>
</comment>
<keyword evidence="5" id="KW-0874">Quinone</keyword>
<feature type="transmembrane region" description="Helical" evidence="5">
    <location>
        <begin position="38"/>
        <end position="60"/>
    </location>
</feature>
<dbReference type="Proteomes" id="UP000238164">
    <property type="component" value="Chromosome 1"/>
</dbReference>
<comment type="function">
    <text evidence="5">NDH-1 shuttles electrons from NADH, via FMN and iron-sulfur (Fe-S) centers, to quinones in the respiratory chain. The immediate electron acceptor for the enzyme in this species is believed to be a menaquinone. Couples the redox reaction to proton translocation (for every two electrons transferred, four hydrogen ions are translocated across the cytoplasmic membrane), and thus conserves the redox energy in a proton gradient.</text>
</comment>
<dbReference type="InterPro" id="IPR001750">
    <property type="entry name" value="ND/Mrp_TM"/>
</dbReference>
<feature type="transmembrane region" description="Helical" evidence="5">
    <location>
        <begin position="80"/>
        <end position="98"/>
    </location>
</feature>
<dbReference type="HAMAP" id="MF_00445">
    <property type="entry name" value="NDH1_NuoN_1"/>
    <property type="match status" value="1"/>
</dbReference>
<keyword evidence="5" id="KW-0520">NAD</keyword>
<feature type="transmembrane region" description="Helical" evidence="5">
    <location>
        <begin position="443"/>
        <end position="468"/>
    </location>
</feature>
<keyword evidence="2 5" id="KW-0812">Transmembrane</keyword>
<feature type="transmembrane region" description="Helical" evidence="5">
    <location>
        <begin position="480"/>
        <end position="501"/>
    </location>
</feature>
<feature type="transmembrane region" description="Helical" evidence="5">
    <location>
        <begin position="138"/>
        <end position="171"/>
    </location>
</feature>
<dbReference type="GO" id="GO:0048038">
    <property type="term" value="F:quinone binding"/>
    <property type="evidence" value="ECO:0007669"/>
    <property type="project" value="UniProtKB-KW"/>
</dbReference>
<dbReference type="PANTHER" id="PTHR22773">
    <property type="entry name" value="NADH DEHYDROGENASE"/>
    <property type="match status" value="1"/>
</dbReference>
<proteinExistence type="inferred from homology"/>
<dbReference type="GO" id="GO:0005886">
    <property type="term" value="C:plasma membrane"/>
    <property type="evidence" value="ECO:0007669"/>
    <property type="project" value="UniProtKB-SubCell"/>
</dbReference>
<reference evidence="8 9" key="1">
    <citation type="submission" date="2018-02" db="EMBL/GenBank/DDBJ databases">
        <authorList>
            <person name="Cohen D.B."/>
            <person name="Kent A.D."/>
        </authorList>
    </citation>
    <scope>NUCLEOTIDE SEQUENCE [LARGE SCALE GENOMIC DNA]</scope>
    <source>
        <strain evidence="8">1</strain>
    </source>
</reference>